<accession>A0A2A2JAG9</accession>
<name>A0A2A2JAG9_9BILA</name>
<gene>
    <name evidence="1" type="ORF">WR25_16027</name>
</gene>
<evidence type="ECO:0000313" key="2">
    <source>
        <dbReference type="Proteomes" id="UP000218231"/>
    </source>
</evidence>
<sequence>MSKDKDDLLIYDLQAIVNAVIELDREIAELITNINQIECLPGTLSISRCDGWESALTSKLDVRIQKLIKDYGNEKAKVGKIYNDEMPKIAKYLNPGDFEHLDNYCREVDSKITTHLASLRPGQARKSGLEKMPYTVEKTITQLKAIRNTSIKMGLEKS</sequence>
<dbReference type="EMBL" id="LIAE01010569">
    <property type="protein sequence ID" value="PAV58599.1"/>
    <property type="molecule type" value="Genomic_DNA"/>
</dbReference>
<comment type="caution">
    <text evidence="1">The sequence shown here is derived from an EMBL/GenBank/DDBJ whole genome shotgun (WGS) entry which is preliminary data.</text>
</comment>
<dbReference type="Proteomes" id="UP000218231">
    <property type="component" value="Unassembled WGS sequence"/>
</dbReference>
<proteinExistence type="predicted"/>
<protein>
    <submittedName>
        <fullName evidence="1">Uncharacterized protein</fullName>
    </submittedName>
</protein>
<dbReference type="AlphaFoldDB" id="A0A2A2JAG9"/>
<evidence type="ECO:0000313" key="1">
    <source>
        <dbReference type="EMBL" id="PAV58599.1"/>
    </source>
</evidence>
<organism evidence="1 2">
    <name type="scientific">Diploscapter pachys</name>
    <dbReference type="NCBI Taxonomy" id="2018661"/>
    <lineage>
        <taxon>Eukaryota</taxon>
        <taxon>Metazoa</taxon>
        <taxon>Ecdysozoa</taxon>
        <taxon>Nematoda</taxon>
        <taxon>Chromadorea</taxon>
        <taxon>Rhabditida</taxon>
        <taxon>Rhabditina</taxon>
        <taxon>Rhabditomorpha</taxon>
        <taxon>Rhabditoidea</taxon>
        <taxon>Rhabditidae</taxon>
        <taxon>Diploscapter</taxon>
    </lineage>
</organism>
<keyword evidence="2" id="KW-1185">Reference proteome</keyword>
<reference evidence="1 2" key="1">
    <citation type="journal article" date="2017" name="Curr. Biol.">
        <title>Genome architecture and evolution of a unichromosomal asexual nematode.</title>
        <authorList>
            <person name="Fradin H."/>
            <person name="Zegar C."/>
            <person name="Gutwein M."/>
            <person name="Lucas J."/>
            <person name="Kovtun M."/>
            <person name="Corcoran D."/>
            <person name="Baugh L.R."/>
            <person name="Kiontke K."/>
            <person name="Gunsalus K."/>
            <person name="Fitch D.H."/>
            <person name="Piano F."/>
        </authorList>
    </citation>
    <scope>NUCLEOTIDE SEQUENCE [LARGE SCALE GENOMIC DNA]</scope>
    <source>
        <strain evidence="1">PF1309</strain>
    </source>
</reference>